<dbReference type="Proteomes" id="UP001161389">
    <property type="component" value="Unassembled WGS sequence"/>
</dbReference>
<feature type="transmembrane region" description="Helical" evidence="4">
    <location>
        <begin position="230"/>
        <end position="249"/>
    </location>
</feature>
<dbReference type="SUPFAM" id="SSF53448">
    <property type="entry name" value="Nucleotide-diphospho-sugar transferases"/>
    <property type="match status" value="1"/>
</dbReference>
<evidence type="ECO:0000256" key="4">
    <source>
        <dbReference type="SAM" id="Phobius"/>
    </source>
</evidence>
<dbReference type="GO" id="GO:0016757">
    <property type="term" value="F:glycosyltransferase activity"/>
    <property type="evidence" value="ECO:0007669"/>
    <property type="project" value="UniProtKB-KW"/>
</dbReference>
<dbReference type="PANTHER" id="PTHR43179:SF12">
    <property type="entry name" value="GALACTOFURANOSYLTRANSFERASE GLFT2"/>
    <property type="match status" value="1"/>
</dbReference>
<proteinExistence type="inferred from homology"/>
<keyword evidence="4" id="KW-1133">Transmembrane helix</keyword>
<gene>
    <name evidence="6" type="ORF">GCM10007876_36890</name>
</gene>
<dbReference type="InterPro" id="IPR001173">
    <property type="entry name" value="Glyco_trans_2-like"/>
</dbReference>
<name>A0AA37W9D3_9GAMM</name>
<dbReference type="Gene3D" id="3.90.550.10">
    <property type="entry name" value="Spore Coat Polysaccharide Biosynthesis Protein SpsA, Chain A"/>
    <property type="match status" value="1"/>
</dbReference>
<dbReference type="InterPro" id="IPR029044">
    <property type="entry name" value="Nucleotide-diphossugar_trans"/>
</dbReference>
<evidence type="ECO:0000313" key="6">
    <source>
        <dbReference type="EMBL" id="GLQ33209.1"/>
    </source>
</evidence>
<organism evidence="6 7">
    <name type="scientific">Litoribrevibacter albus</name>
    <dbReference type="NCBI Taxonomy" id="1473156"/>
    <lineage>
        <taxon>Bacteria</taxon>
        <taxon>Pseudomonadati</taxon>
        <taxon>Pseudomonadota</taxon>
        <taxon>Gammaproteobacteria</taxon>
        <taxon>Oceanospirillales</taxon>
        <taxon>Oceanospirillaceae</taxon>
        <taxon>Litoribrevibacter</taxon>
    </lineage>
</organism>
<evidence type="ECO:0000313" key="7">
    <source>
        <dbReference type="Proteomes" id="UP001161389"/>
    </source>
</evidence>
<keyword evidence="2" id="KW-0328">Glycosyltransferase</keyword>
<keyword evidence="4" id="KW-0472">Membrane</keyword>
<protein>
    <recommendedName>
        <fullName evidence="5">Glycosyltransferase 2-like domain-containing protein</fullName>
    </recommendedName>
</protein>
<evidence type="ECO:0000259" key="5">
    <source>
        <dbReference type="Pfam" id="PF00535"/>
    </source>
</evidence>
<comment type="similarity">
    <text evidence="1">Belongs to the glycosyltransferase 2 family.</text>
</comment>
<evidence type="ECO:0000256" key="2">
    <source>
        <dbReference type="ARBA" id="ARBA00022676"/>
    </source>
</evidence>
<comment type="caution">
    <text evidence="6">The sequence shown here is derived from an EMBL/GenBank/DDBJ whole genome shotgun (WGS) entry which is preliminary data.</text>
</comment>
<dbReference type="EMBL" id="BSNM01000025">
    <property type="protein sequence ID" value="GLQ33209.1"/>
    <property type="molecule type" value="Genomic_DNA"/>
</dbReference>
<keyword evidence="7" id="KW-1185">Reference proteome</keyword>
<sequence length="295" mass="34660">MKISVVIISYERCDLAVQNVKSLVGAYDFEEVLVLDNSSKKSKIGVYSELNQFDNVKVNLSEQNLGVAKGRNYAFSLLSPVDYVLFIDDDAYLDEYTDILDLCNYMHQKDVGVLASNVYNHYSKQKLHHEFPGPRRLLYTNKEFSPTYFIGTAFIFKFNYFKALGGFGDKFFYGMEELDLSIRYREIYGNTIIYHPLFKIYHMVDVRGRQNSFEKWRGMYTSRVFITKKYFIYPAYIITLLAWSVLILLKTKSFKTVLKINKMALIDNTHQEKYSFMRRLKISINELCSGGRFFW</sequence>
<keyword evidence="3" id="KW-0808">Transferase</keyword>
<dbReference type="RefSeq" id="WP_284383528.1">
    <property type="nucleotide sequence ID" value="NZ_BSNM01000025.1"/>
</dbReference>
<feature type="domain" description="Glycosyltransferase 2-like" evidence="5">
    <location>
        <begin position="4"/>
        <end position="164"/>
    </location>
</feature>
<dbReference type="PANTHER" id="PTHR43179">
    <property type="entry name" value="RHAMNOSYLTRANSFERASE WBBL"/>
    <property type="match status" value="1"/>
</dbReference>
<reference evidence="6" key="1">
    <citation type="journal article" date="2014" name="Int. J. Syst. Evol. Microbiol.">
        <title>Complete genome sequence of Corynebacterium casei LMG S-19264T (=DSM 44701T), isolated from a smear-ripened cheese.</title>
        <authorList>
            <consortium name="US DOE Joint Genome Institute (JGI-PGF)"/>
            <person name="Walter F."/>
            <person name="Albersmeier A."/>
            <person name="Kalinowski J."/>
            <person name="Ruckert C."/>
        </authorList>
    </citation>
    <scope>NUCLEOTIDE SEQUENCE</scope>
    <source>
        <strain evidence="6">NBRC 110071</strain>
    </source>
</reference>
<keyword evidence="4" id="KW-0812">Transmembrane</keyword>
<accession>A0AA37W9D3</accession>
<reference evidence="6" key="2">
    <citation type="submission" date="2023-01" db="EMBL/GenBank/DDBJ databases">
        <title>Draft genome sequence of Litoribrevibacter albus strain NBRC 110071.</title>
        <authorList>
            <person name="Sun Q."/>
            <person name="Mori K."/>
        </authorList>
    </citation>
    <scope>NUCLEOTIDE SEQUENCE</scope>
    <source>
        <strain evidence="6">NBRC 110071</strain>
    </source>
</reference>
<dbReference type="AlphaFoldDB" id="A0AA37W9D3"/>
<evidence type="ECO:0000256" key="3">
    <source>
        <dbReference type="ARBA" id="ARBA00022679"/>
    </source>
</evidence>
<dbReference type="Pfam" id="PF00535">
    <property type="entry name" value="Glycos_transf_2"/>
    <property type="match status" value="1"/>
</dbReference>
<evidence type="ECO:0000256" key="1">
    <source>
        <dbReference type="ARBA" id="ARBA00006739"/>
    </source>
</evidence>